<gene>
    <name evidence="1" type="ORF">E5331_12010</name>
</gene>
<reference evidence="1" key="1">
    <citation type="submission" date="2019-04" db="EMBL/GenBank/DDBJ databases">
        <title>Microbes associate with the intestines of laboratory mice.</title>
        <authorList>
            <person name="Navarre W."/>
            <person name="Wong E."/>
            <person name="Huang K."/>
            <person name="Tropini C."/>
            <person name="Ng K."/>
            <person name="Yu B."/>
        </authorList>
    </citation>
    <scope>NUCLEOTIDE SEQUENCE</scope>
    <source>
        <strain evidence="1">NM04_E33</strain>
    </source>
</reference>
<evidence type="ECO:0000313" key="2">
    <source>
        <dbReference type="Proteomes" id="UP000306319"/>
    </source>
</evidence>
<sequence>MRNVFIIVFAMLIGGVCVNAQRLEIKSPLKHVGSVPKADFINVGTKDGVAKIIVELNAPNVTISNPDVVIGEVDHEIGRYEFFAKVGNDKKRNHVIIDAGREGKLKLDLLAEQQPLKGGEAYQVIIERHHDANAPQGAIKISSYPAGAQVLVDGVELGVTSDQPLEDVVFANEEHTISFRKPGFLYTDTVVNVSENETKQIASSLRAGMSNIRIRTDMPDATATIDDESVSLPYKGIVDYGLHQLTATAPYRSVNGSQLNYSPISMIITADDDNPNINHSIRFTGAVLIRAKSAVPGRRTKISIKPLYDSDTTKYVVDTHHGKRDTKHLFDGLYGDYEVAVESYMSEPIYNTIHIGSNESRSFNYELERAGYGKTIVAYRGSLRAPLGLFVAYLRSVWGLYAAGGTNFAITKKPDTMSKNEHRGAEYYLFGIKSYYGAIGGVYNPNNWFYVNLGVGYGEYESAGYTVNKDGEQHDTHYDPVGKYRGVDLDAGIGFSVFKKVYFGFGYNAILGKKITPFFTNLNISIGVVI</sequence>
<comment type="caution">
    <text evidence="1">The sequence shown here is derived from an EMBL/GenBank/DDBJ whole genome shotgun (WGS) entry which is preliminary data.</text>
</comment>
<name>A0AC61RFU3_9BACT</name>
<proteinExistence type="predicted"/>
<dbReference type="Proteomes" id="UP000306319">
    <property type="component" value="Unassembled WGS sequence"/>
</dbReference>
<evidence type="ECO:0000313" key="1">
    <source>
        <dbReference type="EMBL" id="TGY78069.1"/>
    </source>
</evidence>
<organism evidence="1 2">
    <name type="scientific">Lepagella muris</name>
    <dbReference type="NCBI Taxonomy" id="3032870"/>
    <lineage>
        <taxon>Bacteria</taxon>
        <taxon>Pseudomonadati</taxon>
        <taxon>Bacteroidota</taxon>
        <taxon>Bacteroidia</taxon>
        <taxon>Bacteroidales</taxon>
        <taxon>Muribaculaceae</taxon>
        <taxon>Lepagella</taxon>
    </lineage>
</organism>
<keyword evidence="2" id="KW-1185">Reference proteome</keyword>
<accession>A0AC61RFU3</accession>
<dbReference type="EMBL" id="SRYB01000017">
    <property type="protein sequence ID" value="TGY78069.1"/>
    <property type="molecule type" value="Genomic_DNA"/>
</dbReference>
<protein>
    <submittedName>
        <fullName evidence="1">PEGA domain-containing protein</fullName>
    </submittedName>
</protein>